<evidence type="ECO:0000313" key="3">
    <source>
        <dbReference type="Proteomes" id="UP001634394"/>
    </source>
</evidence>
<reference evidence="2 3" key="1">
    <citation type="submission" date="2024-11" db="EMBL/GenBank/DDBJ databases">
        <title>Chromosome-level genome assembly of the freshwater bivalve Anodonta woodiana.</title>
        <authorList>
            <person name="Chen X."/>
        </authorList>
    </citation>
    <scope>NUCLEOTIDE SEQUENCE [LARGE SCALE GENOMIC DNA]</scope>
    <source>
        <strain evidence="2">MN2024</strain>
        <tissue evidence="2">Gills</tissue>
    </source>
</reference>
<organism evidence="2 3">
    <name type="scientific">Sinanodonta woodiana</name>
    <name type="common">Chinese pond mussel</name>
    <name type="synonym">Anodonta woodiana</name>
    <dbReference type="NCBI Taxonomy" id="1069815"/>
    <lineage>
        <taxon>Eukaryota</taxon>
        <taxon>Metazoa</taxon>
        <taxon>Spiralia</taxon>
        <taxon>Lophotrochozoa</taxon>
        <taxon>Mollusca</taxon>
        <taxon>Bivalvia</taxon>
        <taxon>Autobranchia</taxon>
        <taxon>Heteroconchia</taxon>
        <taxon>Palaeoheterodonta</taxon>
        <taxon>Unionida</taxon>
        <taxon>Unionoidea</taxon>
        <taxon>Unionidae</taxon>
        <taxon>Unioninae</taxon>
        <taxon>Sinanodonta</taxon>
    </lineage>
</organism>
<proteinExistence type="predicted"/>
<gene>
    <name evidence="2" type="ORF">ACJMK2_010661</name>
</gene>
<dbReference type="Proteomes" id="UP001634394">
    <property type="component" value="Unassembled WGS sequence"/>
</dbReference>
<comment type="caution">
    <text evidence="2">The sequence shown here is derived from an EMBL/GenBank/DDBJ whole genome shotgun (WGS) entry which is preliminary data.</text>
</comment>
<protein>
    <submittedName>
        <fullName evidence="2">Uncharacterized protein</fullName>
    </submittedName>
</protein>
<keyword evidence="3" id="KW-1185">Reference proteome</keyword>
<feature type="region of interest" description="Disordered" evidence="1">
    <location>
        <begin position="88"/>
        <end position="108"/>
    </location>
</feature>
<dbReference type="AlphaFoldDB" id="A0ABD3VJ62"/>
<name>A0ABD3VJ62_SINWO</name>
<evidence type="ECO:0000313" key="2">
    <source>
        <dbReference type="EMBL" id="KAL3860545.1"/>
    </source>
</evidence>
<accession>A0ABD3VJ62</accession>
<dbReference type="EMBL" id="JBJQND010000012">
    <property type="protein sequence ID" value="KAL3860545.1"/>
    <property type="molecule type" value="Genomic_DNA"/>
</dbReference>
<evidence type="ECO:0000256" key="1">
    <source>
        <dbReference type="SAM" id="MobiDB-lite"/>
    </source>
</evidence>
<sequence length="108" mass="12134">MKMMKKENVGMHEMVQRKDSELRLGSDLRAMVEDIKSLGMIIEIPLAVNEIQIKILSAPMRGIHLQLTNHLQLSCSYANITRSFCSTANASSTSNTDPNTRVIDNHHL</sequence>